<organism evidence="1 2">
    <name type="scientific">Actinomadura rugatobispora</name>
    <dbReference type="NCBI Taxonomy" id="1994"/>
    <lineage>
        <taxon>Bacteria</taxon>
        <taxon>Bacillati</taxon>
        <taxon>Actinomycetota</taxon>
        <taxon>Actinomycetes</taxon>
        <taxon>Streptosporangiales</taxon>
        <taxon>Thermomonosporaceae</taxon>
        <taxon>Actinomadura</taxon>
    </lineage>
</organism>
<name>A0ABW0ZR85_9ACTN</name>
<comment type="caution">
    <text evidence="1">The sequence shown here is derived from an EMBL/GenBank/DDBJ whole genome shotgun (WGS) entry which is preliminary data.</text>
</comment>
<protein>
    <recommendedName>
        <fullName evidence="3">ParB/Sulfiredoxin domain-containing protein</fullName>
    </recommendedName>
</protein>
<sequence length="381" mass="42937">MRETANTQDLPPDNASRLAIYDAVHEYVADTDSSAITDIELFGRVIGRLRVLVPRELHLAGDSEYVNEKVQACVQAGILITGIDNGTRTLSLTGRPPLVRYPDGEIRKYTPGLEPARERLDRDNTRLRAAGFDVRKFIPSIADKPEGGPFQALLSSMREHGFMKQFPVVEYEDGTIVDGLARRRAATILQLDVEYLKYGSEKERKAAHLRDMPLNRILIAVHSNIGRLQGDVVDAVHESASEVTGRAWDETAADLALTQEWRHSRPSEYTPRFEVTRLAYREGEDPKVQVTADHKVMVRSLVEAGGLASYKIDTQLSRHVPFERARSAYSGGRKAYFARAEDLIAGITAMQQERRAARRKTDPEWEQIREWLVRTFGPTQD</sequence>
<accession>A0ABW0ZR85</accession>
<reference evidence="2" key="1">
    <citation type="journal article" date="2019" name="Int. J. Syst. Evol. Microbiol.">
        <title>The Global Catalogue of Microorganisms (GCM) 10K type strain sequencing project: providing services to taxonomists for standard genome sequencing and annotation.</title>
        <authorList>
            <consortium name="The Broad Institute Genomics Platform"/>
            <consortium name="The Broad Institute Genome Sequencing Center for Infectious Disease"/>
            <person name="Wu L."/>
            <person name="Ma J."/>
        </authorList>
    </citation>
    <scope>NUCLEOTIDE SEQUENCE [LARGE SCALE GENOMIC DNA]</scope>
    <source>
        <strain evidence="2">KCTC 42087</strain>
    </source>
</reference>
<evidence type="ECO:0000313" key="2">
    <source>
        <dbReference type="Proteomes" id="UP001596074"/>
    </source>
</evidence>
<dbReference type="SUPFAM" id="SSF110849">
    <property type="entry name" value="ParB/Sulfiredoxin"/>
    <property type="match status" value="1"/>
</dbReference>
<dbReference type="RefSeq" id="WP_378280662.1">
    <property type="nucleotide sequence ID" value="NZ_JBHSON010000005.1"/>
</dbReference>
<proteinExistence type="predicted"/>
<dbReference type="EMBL" id="JBHSON010000005">
    <property type="protein sequence ID" value="MFC5745038.1"/>
    <property type="molecule type" value="Genomic_DNA"/>
</dbReference>
<gene>
    <name evidence="1" type="ORF">ACFPZN_05370</name>
</gene>
<dbReference type="InterPro" id="IPR036086">
    <property type="entry name" value="ParB/Sulfiredoxin_sf"/>
</dbReference>
<dbReference type="Proteomes" id="UP001596074">
    <property type="component" value="Unassembled WGS sequence"/>
</dbReference>
<evidence type="ECO:0000313" key="1">
    <source>
        <dbReference type="EMBL" id="MFC5745038.1"/>
    </source>
</evidence>
<evidence type="ECO:0008006" key="3">
    <source>
        <dbReference type="Google" id="ProtNLM"/>
    </source>
</evidence>
<keyword evidence="2" id="KW-1185">Reference proteome</keyword>